<gene>
    <name evidence="2" type="ORF">HWD57_15425</name>
</gene>
<dbReference type="EMBL" id="CP058708">
    <property type="protein sequence ID" value="QLH51028.1"/>
    <property type="molecule type" value="Genomic_DNA"/>
</dbReference>
<sequence length="261" mass="28887">METREQLKAVPRTALDKARNCKVLAKHEIMPSMMDDNREWRMTYHCHAIQHPRLDDQGKPVIISKPTIPSAPESWPDPKAVAVFVPDGSEPAAMNGVAFAPWTDHPINDDMWRYVDGQMDDLDEPVMRFDKDRPPASGCVIEEPDGRVWLVSPSNAFGGYTTTYPKGKLDGDQISPQANAIKEAFEESGLKAQITGYLGDFKRGTSITRLYLARRVGGSPSAVGWESQAVCLVPRTMLDQVAAHRNDKEINGLLKASTQGV</sequence>
<feature type="domain" description="Nudix hydrolase" evidence="1">
    <location>
        <begin position="131"/>
        <end position="256"/>
    </location>
</feature>
<organism evidence="2 3">
    <name type="scientific">Candidatus Accumulibacter cognatus</name>
    <dbReference type="NCBI Taxonomy" id="2954383"/>
    <lineage>
        <taxon>Bacteria</taxon>
        <taxon>Pseudomonadati</taxon>
        <taxon>Pseudomonadota</taxon>
        <taxon>Betaproteobacteria</taxon>
        <taxon>Candidatus Accumulibacter</taxon>
    </lineage>
</organism>
<evidence type="ECO:0000259" key="1">
    <source>
        <dbReference type="PROSITE" id="PS51462"/>
    </source>
</evidence>
<accession>A0A7D5NEN7</accession>
<dbReference type="Proteomes" id="UP000509684">
    <property type="component" value="Chromosome"/>
</dbReference>
<dbReference type="InterPro" id="IPR000086">
    <property type="entry name" value="NUDIX_hydrolase_dom"/>
</dbReference>
<dbReference type="Gene3D" id="3.90.79.10">
    <property type="entry name" value="Nucleoside Triphosphate Pyrophosphohydrolase"/>
    <property type="match status" value="1"/>
</dbReference>
<dbReference type="AlphaFoldDB" id="A0A7D5NEN7"/>
<proteinExistence type="predicted"/>
<name>A0A7D5NEN7_9PROT</name>
<evidence type="ECO:0000313" key="2">
    <source>
        <dbReference type="EMBL" id="QLH51028.1"/>
    </source>
</evidence>
<reference evidence="2 3" key="1">
    <citation type="journal article" date="2019" name="Microbiome">
        <title>Annotated bacterial chromosomes from frame-shift-corrected long-read metagenomic data.</title>
        <authorList>
            <person name="Arumugam K."/>
            <person name="Bagci C."/>
            <person name="Bessarab I."/>
            <person name="Beier S."/>
            <person name="Buchfink B."/>
            <person name="Gorska A."/>
            <person name="Qiu G."/>
            <person name="Huson D.H."/>
            <person name="Williams R.B.H."/>
        </authorList>
    </citation>
    <scope>NUCLEOTIDE SEQUENCE [LARGE SCALE GENOMIC DNA]</scope>
    <source>
        <strain evidence="2">SSA1</strain>
    </source>
</reference>
<dbReference type="Pfam" id="PF00293">
    <property type="entry name" value="NUDIX"/>
    <property type="match status" value="1"/>
</dbReference>
<dbReference type="KEGG" id="acog:HWD57_15425"/>
<keyword evidence="2" id="KW-0378">Hydrolase</keyword>
<protein>
    <submittedName>
        <fullName evidence="2">NUDIX hydrolase</fullName>
    </submittedName>
</protein>
<evidence type="ECO:0000313" key="3">
    <source>
        <dbReference type="Proteomes" id="UP000509684"/>
    </source>
</evidence>
<dbReference type="CDD" id="cd02883">
    <property type="entry name" value="NUDIX_Hydrolase"/>
    <property type="match status" value="1"/>
</dbReference>
<dbReference type="PROSITE" id="PS51462">
    <property type="entry name" value="NUDIX"/>
    <property type="match status" value="1"/>
</dbReference>
<dbReference type="SUPFAM" id="SSF55811">
    <property type="entry name" value="Nudix"/>
    <property type="match status" value="1"/>
</dbReference>
<dbReference type="InterPro" id="IPR015797">
    <property type="entry name" value="NUDIX_hydrolase-like_dom_sf"/>
</dbReference>
<dbReference type="GO" id="GO:0016787">
    <property type="term" value="F:hydrolase activity"/>
    <property type="evidence" value="ECO:0007669"/>
    <property type="project" value="UniProtKB-KW"/>
</dbReference>